<feature type="transmembrane region" description="Helical" evidence="5">
    <location>
        <begin position="305"/>
        <end position="328"/>
    </location>
</feature>
<accession>A0ABT7BAF1</accession>
<dbReference type="PANTHER" id="PTHR43424:SF1">
    <property type="entry name" value="LOCUS PUTATIVE PROTEIN 1-RELATED"/>
    <property type="match status" value="1"/>
</dbReference>
<keyword evidence="4 5" id="KW-0472">Membrane</keyword>
<feature type="transmembrane region" description="Helical" evidence="5">
    <location>
        <begin position="56"/>
        <end position="78"/>
    </location>
</feature>
<dbReference type="Proteomes" id="UP001235849">
    <property type="component" value="Unassembled WGS sequence"/>
</dbReference>
<feature type="transmembrane region" description="Helical" evidence="5">
    <location>
        <begin position="371"/>
        <end position="391"/>
    </location>
</feature>
<feature type="transmembrane region" description="Helical" evidence="5">
    <location>
        <begin position="99"/>
        <end position="118"/>
    </location>
</feature>
<feature type="transmembrane region" description="Helical" evidence="5">
    <location>
        <begin position="20"/>
        <end position="44"/>
    </location>
</feature>
<proteinExistence type="predicted"/>
<feature type="transmembrane region" description="Helical" evidence="5">
    <location>
        <begin position="182"/>
        <end position="203"/>
    </location>
</feature>
<feature type="transmembrane region" description="Helical" evidence="5">
    <location>
        <begin position="156"/>
        <end position="176"/>
    </location>
</feature>
<feature type="transmembrane region" description="Helical" evidence="5">
    <location>
        <begin position="124"/>
        <end position="144"/>
    </location>
</feature>
<protein>
    <submittedName>
        <fullName evidence="6">Flippase</fullName>
    </submittedName>
</protein>
<evidence type="ECO:0000256" key="1">
    <source>
        <dbReference type="ARBA" id="ARBA00004141"/>
    </source>
</evidence>
<keyword evidence="3 5" id="KW-1133">Transmembrane helix</keyword>
<evidence type="ECO:0000256" key="2">
    <source>
        <dbReference type="ARBA" id="ARBA00022692"/>
    </source>
</evidence>
<dbReference type="CDD" id="cd13128">
    <property type="entry name" value="MATE_Wzx_like"/>
    <property type="match status" value="1"/>
</dbReference>
<dbReference type="InterPro" id="IPR052556">
    <property type="entry name" value="PolySynth_Transporter"/>
</dbReference>
<evidence type="ECO:0000256" key="5">
    <source>
        <dbReference type="SAM" id="Phobius"/>
    </source>
</evidence>
<name>A0ABT7BAF1_9CYAN</name>
<comment type="subcellular location">
    <subcellularLocation>
        <location evidence="1">Membrane</location>
        <topology evidence="1">Multi-pass membrane protein</topology>
    </subcellularLocation>
</comment>
<feature type="transmembrane region" description="Helical" evidence="5">
    <location>
        <begin position="340"/>
        <end position="359"/>
    </location>
</feature>
<sequence>MLNKIKQIYKSRNLGMRQVLNNISWLFFDKILQMGLGLIVGVWVARYLGPNQFGLLSYAIAFVSLFNPLISLGLDGIVVRDLARNSEDKDEIIGTSFTLKLLTGLLVIILATSLSFAIKPDNIISNILIVILSIGSVFKSSQVIEFWFQSQVQAKYIVIAKRIVYLGISLVKILLIQAQATVIAFAIVSLAEIVFSSIALMIIYQIKGNKINLWKIRLNRAKLLLTDSWPIFFAGITIYIYSKIDQVMLGSLLEDTSELGFYSVAVKLSEMFDFLPMTINSSVLPKLTSLRKRDPEEYLKKYQNYFDLMLCLWLAVAIPTSLLSPWIINWLYGESYAPSIPILSIYVWAQFGSNFGVARSSYLLIENKQKYSLYFSLSGALINIALNLYLIPIMGATGATIATLATYFFVTILINFLIKDLYQIQIFILNVLNPVGVINRFKELLK</sequence>
<keyword evidence="2 5" id="KW-0812">Transmembrane</keyword>
<comment type="caution">
    <text evidence="6">The sequence shown here is derived from an EMBL/GenBank/DDBJ whole genome shotgun (WGS) entry which is preliminary data.</text>
</comment>
<dbReference type="PANTHER" id="PTHR43424">
    <property type="entry name" value="LOCUS PUTATIVE PROTEIN 1-RELATED"/>
    <property type="match status" value="1"/>
</dbReference>
<evidence type="ECO:0000256" key="4">
    <source>
        <dbReference type="ARBA" id="ARBA00023136"/>
    </source>
</evidence>
<gene>
    <name evidence="6" type="ORF">PMG25_15480</name>
</gene>
<dbReference type="Pfam" id="PF01943">
    <property type="entry name" value="Polysacc_synt"/>
    <property type="match status" value="1"/>
</dbReference>
<reference evidence="6 7" key="1">
    <citation type="submission" date="2023-01" db="EMBL/GenBank/DDBJ databases">
        <title>Novel diversity within Roseofilum (Cyanobacteria; Desertifilaceae) from marine benthic mats with descriptions of four novel species.</title>
        <authorList>
            <person name="Wang Y."/>
            <person name="Berthold D.E."/>
            <person name="Hu J."/>
            <person name="Lefler F.W."/>
            <person name="Laughinghouse H.D. IV."/>
        </authorList>
    </citation>
    <scope>NUCLEOTIDE SEQUENCE [LARGE SCALE GENOMIC DNA]</scope>
    <source>
        <strain evidence="6 7">BLCC-M114</strain>
    </source>
</reference>
<dbReference type="RefSeq" id="WP_283767794.1">
    <property type="nucleotide sequence ID" value="NZ_JAQOSO010000084.1"/>
</dbReference>
<dbReference type="EMBL" id="JAQOSO010000084">
    <property type="protein sequence ID" value="MDJ1175491.1"/>
    <property type="molecule type" value="Genomic_DNA"/>
</dbReference>
<dbReference type="InterPro" id="IPR002797">
    <property type="entry name" value="Polysacc_synth"/>
</dbReference>
<feature type="transmembrane region" description="Helical" evidence="5">
    <location>
        <begin position="397"/>
        <end position="418"/>
    </location>
</feature>
<evidence type="ECO:0000313" key="7">
    <source>
        <dbReference type="Proteomes" id="UP001235849"/>
    </source>
</evidence>
<organism evidence="6 7">
    <name type="scientific">Roseofilum capinflatum BLCC-M114</name>
    <dbReference type="NCBI Taxonomy" id="3022440"/>
    <lineage>
        <taxon>Bacteria</taxon>
        <taxon>Bacillati</taxon>
        <taxon>Cyanobacteriota</taxon>
        <taxon>Cyanophyceae</taxon>
        <taxon>Desertifilales</taxon>
        <taxon>Desertifilaceae</taxon>
        <taxon>Roseofilum</taxon>
        <taxon>Roseofilum capinflatum</taxon>
    </lineage>
</organism>
<evidence type="ECO:0000313" key="6">
    <source>
        <dbReference type="EMBL" id="MDJ1175491.1"/>
    </source>
</evidence>
<evidence type="ECO:0000256" key="3">
    <source>
        <dbReference type="ARBA" id="ARBA00022989"/>
    </source>
</evidence>
<keyword evidence="7" id="KW-1185">Reference proteome</keyword>